<organism evidence="3 4">
    <name type="scientific">Halorubrum tropicale</name>
    <dbReference type="NCBI Taxonomy" id="1765655"/>
    <lineage>
        <taxon>Archaea</taxon>
        <taxon>Methanobacteriati</taxon>
        <taxon>Methanobacteriota</taxon>
        <taxon>Stenosarchaea group</taxon>
        <taxon>Halobacteria</taxon>
        <taxon>Halobacteriales</taxon>
        <taxon>Haloferacaceae</taxon>
        <taxon>Halorubrum</taxon>
    </lineage>
</organism>
<comment type="caution">
    <text evidence="3">The sequence shown here is derived from an EMBL/GenBank/DDBJ whole genome shotgun (WGS) entry which is preliminary data.</text>
</comment>
<feature type="transmembrane region" description="Helical" evidence="1">
    <location>
        <begin position="101"/>
        <end position="116"/>
    </location>
</feature>
<keyword evidence="1" id="KW-0812">Transmembrane</keyword>
<evidence type="ECO:0000313" key="3">
    <source>
        <dbReference type="EMBL" id="KOX95365.1"/>
    </source>
</evidence>
<dbReference type="InterPro" id="IPR003675">
    <property type="entry name" value="Rce1/LyrA-like_dom"/>
</dbReference>
<gene>
    <name evidence="3" type="ORF">AMR74_15655</name>
</gene>
<dbReference type="AlphaFoldDB" id="A0A0M9AQ16"/>
<keyword evidence="1" id="KW-0472">Membrane</keyword>
<keyword evidence="4" id="KW-1185">Reference proteome</keyword>
<reference evidence="3 4" key="1">
    <citation type="submission" date="2015-08" db="EMBL/GenBank/DDBJ databases">
        <title>Genomes of Isolates from Cabo Rojo, PR.</title>
        <authorList>
            <person name="Sanchez-Nieves R.L."/>
            <person name="Montalvo-Rodriguez R."/>
        </authorList>
    </citation>
    <scope>NUCLEOTIDE SEQUENCE [LARGE SCALE GENOMIC DNA]</scope>
    <source>
        <strain evidence="3 4">5</strain>
    </source>
</reference>
<proteinExistence type="predicted"/>
<dbReference type="GO" id="GO:0080120">
    <property type="term" value="P:CAAX-box protein maturation"/>
    <property type="evidence" value="ECO:0007669"/>
    <property type="project" value="UniProtKB-ARBA"/>
</dbReference>
<dbReference type="EMBL" id="LIST01000008">
    <property type="protein sequence ID" value="KOX95365.1"/>
    <property type="molecule type" value="Genomic_DNA"/>
</dbReference>
<evidence type="ECO:0000256" key="1">
    <source>
        <dbReference type="SAM" id="Phobius"/>
    </source>
</evidence>
<evidence type="ECO:0000313" key="4">
    <source>
        <dbReference type="Proteomes" id="UP000037747"/>
    </source>
</evidence>
<dbReference type="Pfam" id="PF02517">
    <property type="entry name" value="Rce1-like"/>
    <property type="match status" value="1"/>
</dbReference>
<dbReference type="GO" id="GO:0004175">
    <property type="term" value="F:endopeptidase activity"/>
    <property type="evidence" value="ECO:0007669"/>
    <property type="project" value="UniProtKB-ARBA"/>
</dbReference>
<accession>A0A0M9AQ16</accession>
<sequence>MATAIRSRAMTLGITAYLGLALLWDLLPQGAHLIVEGGPPSGTVPDWFLLLAFGFAVESFQEETLFRGFLQTELADRYGEWSAVVLLAGAFSAAHVGYYPFSAWYLFAAGLVYGWLRKRRGRLLVPSIPHGLLG</sequence>
<feature type="domain" description="CAAX prenyl protease 2/Lysostaphin resistance protein A-like" evidence="2">
    <location>
        <begin position="47"/>
        <end position="132"/>
    </location>
</feature>
<evidence type="ECO:0000259" key="2">
    <source>
        <dbReference type="Pfam" id="PF02517"/>
    </source>
</evidence>
<keyword evidence="1" id="KW-1133">Transmembrane helix</keyword>
<dbReference type="PATRIC" id="fig|1705389.3.peg.147"/>
<feature type="transmembrane region" description="Helical" evidence="1">
    <location>
        <begin position="9"/>
        <end position="27"/>
    </location>
</feature>
<dbReference type="STRING" id="1765655.AMR74_15655"/>
<name>A0A0M9AQ16_9EURY</name>
<protein>
    <recommendedName>
        <fullName evidence="2">CAAX prenyl protease 2/Lysostaphin resistance protein A-like domain-containing protein</fullName>
    </recommendedName>
</protein>
<dbReference type="Proteomes" id="UP000037747">
    <property type="component" value="Unassembled WGS sequence"/>
</dbReference>